<dbReference type="PANTHER" id="PTHR30069">
    <property type="entry name" value="TONB-DEPENDENT OUTER MEMBRANE RECEPTOR"/>
    <property type="match status" value="1"/>
</dbReference>
<keyword evidence="11" id="KW-1185">Reference proteome</keyword>
<evidence type="ECO:0000256" key="6">
    <source>
        <dbReference type="ARBA" id="ARBA00023237"/>
    </source>
</evidence>
<dbReference type="GO" id="GO:0005524">
    <property type="term" value="F:ATP binding"/>
    <property type="evidence" value="ECO:0007669"/>
    <property type="project" value="UniProtKB-UniRule"/>
</dbReference>
<dbReference type="EMBL" id="FZOU01000001">
    <property type="protein sequence ID" value="SNS43215.1"/>
    <property type="molecule type" value="Genomic_DNA"/>
</dbReference>
<dbReference type="RefSeq" id="WP_089407197.1">
    <property type="nucleotide sequence ID" value="NZ_FZOU01000001.1"/>
</dbReference>
<evidence type="ECO:0000256" key="1">
    <source>
        <dbReference type="ARBA" id="ARBA00004571"/>
    </source>
</evidence>
<reference evidence="10 11" key="1">
    <citation type="submission" date="2017-06" db="EMBL/GenBank/DDBJ databases">
        <authorList>
            <person name="Kim H.J."/>
            <person name="Triplett B.A."/>
        </authorList>
    </citation>
    <scope>NUCLEOTIDE SEQUENCE [LARGE SCALE GENOMIC DNA]</scope>
    <source>
        <strain evidence="10 11">DSM 18704</strain>
    </source>
</reference>
<dbReference type="GO" id="GO:0044718">
    <property type="term" value="P:siderophore transmembrane transport"/>
    <property type="evidence" value="ECO:0007669"/>
    <property type="project" value="TreeGrafter"/>
</dbReference>
<dbReference type="Proteomes" id="UP000198356">
    <property type="component" value="Unassembled WGS sequence"/>
</dbReference>
<feature type="binding site" evidence="7">
    <location>
        <position position="1130"/>
    </location>
    <ligand>
        <name>ATP</name>
        <dbReference type="ChEBI" id="CHEBI:30616"/>
    </ligand>
</feature>
<evidence type="ECO:0000259" key="9">
    <source>
        <dbReference type="Pfam" id="PF25183"/>
    </source>
</evidence>
<evidence type="ECO:0000256" key="3">
    <source>
        <dbReference type="ARBA" id="ARBA00022452"/>
    </source>
</evidence>
<dbReference type="PROSITE" id="PS00107">
    <property type="entry name" value="PROTEIN_KINASE_ATP"/>
    <property type="match status" value="1"/>
</dbReference>
<evidence type="ECO:0000256" key="2">
    <source>
        <dbReference type="ARBA" id="ARBA00022448"/>
    </source>
</evidence>
<keyword evidence="10" id="KW-0121">Carboxypeptidase</keyword>
<dbReference type="GO" id="GO:0004180">
    <property type="term" value="F:carboxypeptidase activity"/>
    <property type="evidence" value="ECO:0007669"/>
    <property type="project" value="UniProtKB-KW"/>
</dbReference>
<dbReference type="InterPro" id="IPR057601">
    <property type="entry name" value="Oar-like_b-barrel"/>
</dbReference>
<dbReference type="Pfam" id="PF13620">
    <property type="entry name" value="CarboxypepD_reg"/>
    <property type="match status" value="1"/>
</dbReference>
<name>A0A239EEY6_9BACT</name>
<evidence type="ECO:0000256" key="5">
    <source>
        <dbReference type="ARBA" id="ARBA00023136"/>
    </source>
</evidence>
<dbReference type="OrthoDB" id="97893at2"/>
<comment type="subcellular location">
    <subcellularLocation>
        <location evidence="1">Cell outer membrane</location>
        <topology evidence="1">Multi-pass membrane protein</topology>
    </subcellularLocation>
</comment>
<feature type="region of interest" description="Disordered" evidence="8">
    <location>
        <begin position="192"/>
        <end position="219"/>
    </location>
</feature>
<accession>A0A239EEY6</accession>
<dbReference type="InterPro" id="IPR036942">
    <property type="entry name" value="Beta-barrel_TonB_sf"/>
</dbReference>
<protein>
    <submittedName>
        <fullName evidence="10">Carboxypeptidase regulatory-like domain-containing protein</fullName>
    </submittedName>
</protein>
<evidence type="ECO:0000256" key="7">
    <source>
        <dbReference type="PROSITE-ProRule" id="PRU10141"/>
    </source>
</evidence>
<keyword evidence="2" id="KW-0813">Transport</keyword>
<dbReference type="Gene3D" id="2.40.170.20">
    <property type="entry name" value="TonB-dependent receptor, beta-barrel domain"/>
    <property type="match status" value="1"/>
</dbReference>
<evidence type="ECO:0000256" key="8">
    <source>
        <dbReference type="SAM" id="MobiDB-lite"/>
    </source>
</evidence>
<gene>
    <name evidence="10" type="ORF">SAMN05421770_101943</name>
</gene>
<keyword evidence="7" id="KW-0547">Nucleotide-binding</keyword>
<proteinExistence type="predicted"/>
<keyword evidence="7" id="KW-0067">ATP-binding</keyword>
<dbReference type="InterPro" id="IPR039426">
    <property type="entry name" value="TonB-dep_rcpt-like"/>
</dbReference>
<keyword evidence="3" id="KW-1134">Transmembrane beta strand</keyword>
<dbReference type="InterPro" id="IPR013784">
    <property type="entry name" value="Carb-bd-like_fold"/>
</dbReference>
<keyword evidence="10" id="KW-0645">Protease</keyword>
<evidence type="ECO:0000256" key="4">
    <source>
        <dbReference type="ARBA" id="ARBA00022692"/>
    </source>
</evidence>
<evidence type="ECO:0000313" key="10">
    <source>
        <dbReference type="EMBL" id="SNS43215.1"/>
    </source>
</evidence>
<dbReference type="InterPro" id="IPR017441">
    <property type="entry name" value="Protein_kinase_ATP_BS"/>
</dbReference>
<keyword evidence="6" id="KW-0998">Cell outer membrane</keyword>
<dbReference type="SUPFAM" id="SSF49452">
    <property type="entry name" value="Starch-binding domain-like"/>
    <property type="match status" value="1"/>
</dbReference>
<dbReference type="SUPFAM" id="SSF56935">
    <property type="entry name" value="Porins"/>
    <property type="match status" value="1"/>
</dbReference>
<dbReference type="AlphaFoldDB" id="A0A239EEY6"/>
<feature type="domain" description="TonB-dependent transporter Oar-like beta-barrel" evidence="9">
    <location>
        <begin position="276"/>
        <end position="1126"/>
    </location>
</feature>
<dbReference type="PANTHER" id="PTHR30069:SF46">
    <property type="entry name" value="OAR PROTEIN"/>
    <property type="match status" value="1"/>
</dbReference>
<keyword evidence="10" id="KW-0378">Hydrolase</keyword>
<evidence type="ECO:0000313" key="11">
    <source>
        <dbReference type="Proteomes" id="UP000198356"/>
    </source>
</evidence>
<sequence>MDLFLQAIKDGSSLFQTKPQAKSQAKRSSFISRATRLLLLVALAVSFAARAFAQVESADILGKVADSTKAVIQGAAVTATNIDTGVSRTAKTNPAGEFTFNALPIGRYSVTIVSTGFETYSVPEIALSQGDRTRVDATMTIGAAEIVDVGAVAPDMQTDSSVVGTTITDRQVEDLPLNGRNFMELAQQVAGANEGPPNALSSGNRPDDRRLTSSVSVNGQDENVNNQLIDGLDNNERIIGTIGVRPSVDAIAEFRLQTNLYTAEVGRTAGAVINIITKAGTNSVHGSVYEFFRNDIFDATDYFALTHTELRQNQYGASIGGPVLRDKVFFFADYEGFRKVYGRTNTSTVPTLFEEQNPGNFSDIGHTSVPAANIDPIGLAYFKLYPAPNRVPATANGANFTYSPNVVQITQTGDARLDYALPKGDRIFVRYTANTADTSSPGTLPIVNGIAPGGNPFAYAGTSAQFAENLQGNYLHLFTANLLLELKAGYTRINNSSFPLNYGKNLSTQFGLSGANIGTADTSALTTMSPAGYSSVGDGIFVPIKNIDNTFQEVAQLTWNHGRQSIKAGGALVRRQALSAQSSYPAGYLQFNTYTGGSSTPAFAGVSCAPLGCLLRGLVYLAQRSNQLIAPGFRTWEPSGYIQDDWRILPKLTLNLGLRYDVFTPLTEAHNRLSNFDPASGQLLVAGVNGVSASAGVKTDYSNVSPRIGFASALRPTTVLRGGFGMTFIPVSSGAKTSLGNAPYVYNYRSQYNSTTLAMGLPVPTVQAPNNLNATAVAGFTLSGIDRNYRSSYIEQFNLTLQQDLHNSTLTLSWVGEIGKHLRLNPNINLAPPGLNSCPVGTTSPSSTCYISSLPFYNEYPTLTTVNEMVSEGYSSYNALQATLSHRFTRSLGLNANYTWAHGLNDTANYALGSASNGVIPRLISTQDYGDSDLNIRNRFAMLLNYSFPFGASAHGLKATLIKGWQSNATLTLSGGQPFSVTDNSAYSNTGVQGGAERALQIGNPEDQRVVPFKNINHWFNNIAPCPVPATATQPANCQYAAFTHQVFGTYVPSRRNSIYGPANRVFNYSTFKTFPLRDRYKLQFRAELFNVSNTPNFAQPDASVGDGAFGTITSTRLGSNPRQIQFALKLLF</sequence>
<organism evidence="10 11">
    <name type="scientific">Granulicella rosea</name>
    <dbReference type="NCBI Taxonomy" id="474952"/>
    <lineage>
        <taxon>Bacteria</taxon>
        <taxon>Pseudomonadati</taxon>
        <taxon>Acidobacteriota</taxon>
        <taxon>Terriglobia</taxon>
        <taxon>Terriglobales</taxon>
        <taxon>Acidobacteriaceae</taxon>
        <taxon>Granulicella</taxon>
    </lineage>
</organism>
<dbReference type="GO" id="GO:0015344">
    <property type="term" value="F:siderophore uptake transmembrane transporter activity"/>
    <property type="evidence" value="ECO:0007669"/>
    <property type="project" value="TreeGrafter"/>
</dbReference>
<dbReference type="Gene3D" id="2.60.40.1120">
    <property type="entry name" value="Carboxypeptidase-like, regulatory domain"/>
    <property type="match status" value="1"/>
</dbReference>
<dbReference type="GO" id="GO:0030246">
    <property type="term" value="F:carbohydrate binding"/>
    <property type="evidence" value="ECO:0007669"/>
    <property type="project" value="InterPro"/>
</dbReference>
<dbReference type="GO" id="GO:0009279">
    <property type="term" value="C:cell outer membrane"/>
    <property type="evidence" value="ECO:0007669"/>
    <property type="project" value="UniProtKB-SubCell"/>
</dbReference>
<keyword evidence="4" id="KW-0812">Transmembrane</keyword>
<dbReference type="Pfam" id="PF25183">
    <property type="entry name" value="OMP_b-brl_4"/>
    <property type="match status" value="1"/>
</dbReference>
<keyword evidence="5" id="KW-0472">Membrane</keyword>